<reference evidence="8 10" key="1">
    <citation type="submission" date="2020-01" db="EMBL/GenBank/DDBJ databases">
        <authorList>
            <consortium name="DOE Joint Genome Institute"/>
            <person name="Haridas S."/>
            <person name="Albert R."/>
            <person name="Binder M."/>
            <person name="Bloem J."/>
            <person name="Labutti K."/>
            <person name="Salamov A."/>
            <person name="Andreopoulos B."/>
            <person name="Baker S.E."/>
            <person name="Barry K."/>
            <person name="Bills G."/>
            <person name="Bluhm B.H."/>
            <person name="Cannon C."/>
            <person name="Castanera R."/>
            <person name="Culley D.E."/>
            <person name="Daum C."/>
            <person name="Ezra D."/>
            <person name="Gonzalez J.B."/>
            <person name="Henrissat B."/>
            <person name="Kuo A."/>
            <person name="Liang C."/>
            <person name="Lipzen A."/>
            <person name="Lutzoni F."/>
            <person name="Magnuson J."/>
            <person name="Mondo S."/>
            <person name="Nolan M."/>
            <person name="Ohm R."/>
            <person name="Pangilinan J."/>
            <person name="Park H.-J."/>
            <person name="Ramirez L."/>
            <person name="Alfaro M."/>
            <person name="Sun H."/>
            <person name="Tritt A."/>
            <person name="Yoshinaga Y."/>
            <person name="Zwiers L.-H."/>
            <person name="Turgeon B.G."/>
            <person name="Goodwin S.B."/>
            <person name="Spatafora J.W."/>
            <person name="Crous P.W."/>
            <person name="Grigoriev I.V."/>
        </authorList>
    </citation>
    <scope>NUCLEOTIDE SEQUENCE</scope>
    <source>
        <strain evidence="8 10">CBS 781.70</strain>
    </source>
</reference>
<dbReference type="AlphaFoldDB" id="A0A6G1FQJ5"/>
<organism evidence="8">
    <name type="scientific">Eremomyces bilateralis CBS 781.70</name>
    <dbReference type="NCBI Taxonomy" id="1392243"/>
    <lineage>
        <taxon>Eukaryota</taxon>
        <taxon>Fungi</taxon>
        <taxon>Dikarya</taxon>
        <taxon>Ascomycota</taxon>
        <taxon>Pezizomycotina</taxon>
        <taxon>Dothideomycetes</taxon>
        <taxon>Dothideomycetes incertae sedis</taxon>
        <taxon>Eremomycetales</taxon>
        <taxon>Eremomycetaceae</taxon>
        <taxon>Eremomyces</taxon>
    </lineage>
</organism>
<sequence>MFRNPRENALRPPSKHIRPSIGRPPSPMRGFTQSQLDPSSASAPKSAPLSSPRTTHMPTVQPKPTPLQVRPPPKSNPMFKPRDHSKSKVRQNGNILSFFKKAEEKATALFVPGASRDVDQSAVPSFEDTPIPIERYNECNGSVKRRKTGTEGSTEPSISASQSTAAESASDRNVEGEHKNTPSKRNGSLGYHRSRRGPFALDSDSEDDGYEEGGSIGERAEGLMGQNIDQAVPPPGNSCDDESQRAFKNLHRDTVNEKYRKDHVGEIEAELNDDDWFDGVPPEGIQEEWSDIEPKELNEEGDEASVFPENLACPICACSLERSSPEQASIHVNSCLDRPSAGEPNEPKPESDSKDIPSPRIVRPPKPAQRSPFTPGLLGPKDSSAFTKIMSSHAENTAWKNAAVAESASKGRPSYQRTCPFYKIIPGFSICVDAFRYGAVQGCEAYFLSHFHSDHYIGLTASWNHGPIYCSKVTGNLVRQQLKVNPKYIIDLEFEKRASVPNTNGVSVTMIPANHCPGSSLFLFEKVSTKASRSRTQRILHCGDFRASREQLEHPLLRSDVLDPVSGSVRQQKIDVCYLDTTYLNPRYAFPDQSEVISVCAEMCASLSKEKKDLRDGWEQVKRGKADKRMEAFIQRNPQEPGHKPLPRDESRGKLLVVVGTYSIGKERLCVGIARALGSKIFAPAAKRRICGCLEDPELSSLLTKDPKDAQVHMVPMFEIRSDTLAEYMASHAGTFTRAVAFRPTGWTYRPPGFRSTDSPTVPNVLFGDTWKTSFSLKDLVAQRGSTENVGCFGVPYSEHSSFRELTIFCCALNIDRIIPTVNVGDPKSRERMKAWLDKCAAFSQRNPDSFLRIAECMSRGGNGNV</sequence>
<dbReference type="CDD" id="cd16273">
    <property type="entry name" value="SNM1A-1C-like_MBL-fold"/>
    <property type="match status" value="1"/>
</dbReference>
<dbReference type="GO" id="GO:0003684">
    <property type="term" value="F:damaged DNA binding"/>
    <property type="evidence" value="ECO:0007669"/>
    <property type="project" value="TreeGrafter"/>
</dbReference>
<evidence type="ECO:0000256" key="3">
    <source>
        <dbReference type="ARBA" id="ARBA00022763"/>
    </source>
</evidence>
<dbReference type="Pfam" id="PF07522">
    <property type="entry name" value="DRMBL"/>
    <property type="match status" value="1"/>
</dbReference>
<feature type="compositionally biased region" description="Low complexity" evidence="6">
    <location>
        <begin position="157"/>
        <end position="168"/>
    </location>
</feature>
<comment type="subcellular location">
    <subcellularLocation>
        <location evidence="1">Nucleus</location>
    </subcellularLocation>
</comment>
<feature type="compositionally biased region" description="Basic and acidic residues" evidence="6">
    <location>
        <begin position="345"/>
        <end position="357"/>
    </location>
</feature>
<keyword evidence="4" id="KW-0234">DNA repair</keyword>
<dbReference type="OrthoDB" id="262529at2759"/>
<feature type="region of interest" description="Disordered" evidence="6">
    <location>
        <begin position="335"/>
        <end position="380"/>
    </location>
</feature>
<reference evidence="10" key="3">
    <citation type="submission" date="2025-04" db="UniProtKB">
        <authorList>
            <consortium name="RefSeq"/>
        </authorList>
    </citation>
    <scope>IDENTIFICATION</scope>
    <source>
        <strain evidence="10">CBS 781.70</strain>
    </source>
</reference>
<dbReference type="Gene3D" id="3.40.50.12650">
    <property type="match status" value="1"/>
</dbReference>
<evidence type="ECO:0000313" key="10">
    <source>
        <dbReference type="RefSeq" id="XP_033529698.1"/>
    </source>
</evidence>
<evidence type="ECO:0000313" key="9">
    <source>
        <dbReference type="Proteomes" id="UP000504638"/>
    </source>
</evidence>
<dbReference type="PANTHER" id="PTHR23240">
    <property type="entry name" value="DNA CROSS-LINK REPAIR PROTEIN PSO2/SNM1-RELATED"/>
    <property type="match status" value="1"/>
</dbReference>
<dbReference type="InterPro" id="IPR036866">
    <property type="entry name" value="RibonucZ/Hydroxyglut_hydro"/>
</dbReference>
<dbReference type="GO" id="GO:0006303">
    <property type="term" value="P:double-strand break repair via nonhomologous end joining"/>
    <property type="evidence" value="ECO:0007669"/>
    <property type="project" value="TreeGrafter"/>
</dbReference>
<dbReference type="GO" id="GO:0035312">
    <property type="term" value="F:5'-3' DNA exonuclease activity"/>
    <property type="evidence" value="ECO:0007669"/>
    <property type="project" value="TreeGrafter"/>
</dbReference>
<accession>A0A6G1FQJ5</accession>
<evidence type="ECO:0000259" key="7">
    <source>
        <dbReference type="Pfam" id="PF07522"/>
    </source>
</evidence>
<dbReference type="InterPro" id="IPR011084">
    <property type="entry name" value="DRMBL"/>
</dbReference>
<dbReference type="EMBL" id="ML975192">
    <property type="protein sequence ID" value="KAF1808067.1"/>
    <property type="molecule type" value="Genomic_DNA"/>
</dbReference>
<gene>
    <name evidence="8 10" type="ORF">P152DRAFT_425604</name>
</gene>
<evidence type="ECO:0000313" key="8">
    <source>
        <dbReference type="EMBL" id="KAF1808067.1"/>
    </source>
</evidence>
<dbReference type="FunFam" id="3.40.50.12650:FF:000007">
    <property type="entry name" value="DNA cross-link repair 1A protein, variant"/>
    <property type="match status" value="1"/>
</dbReference>
<dbReference type="RefSeq" id="XP_033529698.1">
    <property type="nucleotide sequence ID" value="XM_033677237.1"/>
</dbReference>
<evidence type="ECO:0000256" key="4">
    <source>
        <dbReference type="ARBA" id="ARBA00023204"/>
    </source>
</evidence>
<feature type="region of interest" description="Disordered" evidence="6">
    <location>
        <begin position="1"/>
        <end position="92"/>
    </location>
</feature>
<reference evidence="10" key="2">
    <citation type="submission" date="2020-04" db="EMBL/GenBank/DDBJ databases">
        <authorList>
            <consortium name="NCBI Genome Project"/>
        </authorList>
    </citation>
    <scope>NUCLEOTIDE SEQUENCE</scope>
    <source>
        <strain evidence="10">CBS 781.70</strain>
    </source>
</reference>
<name>A0A6G1FQJ5_9PEZI</name>
<evidence type="ECO:0000256" key="6">
    <source>
        <dbReference type="SAM" id="MobiDB-lite"/>
    </source>
</evidence>
<dbReference type="GO" id="GO:0036297">
    <property type="term" value="P:interstrand cross-link repair"/>
    <property type="evidence" value="ECO:0007669"/>
    <property type="project" value="TreeGrafter"/>
</dbReference>
<comment type="similarity">
    <text evidence="2">Belongs to the DNA repair metallo-beta-lactamase (DRMBL) family.</text>
</comment>
<proteinExistence type="inferred from homology"/>
<evidence type="ECO:0000256" key="1">
    <source>
        <dbReference type="ARBA" id="ARBA00004123"/>
    </source>
</evidence>
<dbReference type="PANTHER" id="PTHR23240:SF6">
    <property type="entry name" value="DNA CROSS-LINK REPAIR 1A PROTEIN"/>
    <property type="match status" value="1"/>
</dbReference>
<dbReference type="FunFam" id="3.60.15.10:FF:000038">
    <property type="entry name" value="DNA cross-link repair protein pso2/snm1"/>
    <property type="match status" value="1"/>
</dbReference>
<feature type="region of interest" description="Disordered" evidence="6">
    <location>
        <begin position="118"/>
        <end position="243"/>
    </location>
</feature>
<keyword evidence="9" id="KW-1185">Reference proteome</keyword>
<dbReference type="Proteomes" id="UP000504638">
    <property type="component" value="Unplaced"/>
</dbReference>
<dbReference type="Gene3D" id="3.60.15.10">
    <property type="entry name" value="Ribonuclease Z/Hydroxyacylglutathione hydrolase-like"/>
    <property type="match status" value="1"/>
</dbReference>
<dbReference type="GeneID" id="54417807"/>
<keyword evidence="3" id="KW-0227">DNA damage</keyword>
<dbReference type="SUPFAM" id="SSF56281">
    <property type="entry name" value="Metallo-hydrolase/oxidoreductase"/>
    <property type="match status" value="1"/>
</dbReference>
<dbReference type="GO" id="GO:0005634">
    <property type="term" value="C:nucleus"/>
    <property type="evidence" value="ECO:0007669"/>
    <property type="project" value="UniProtKB-SubCell"/>
</dbReference>
<feature type="compositionally biased region" description="Pro residues" evidence="6">
    <location>
        <begin position="61"/>
        <end position="75"/>
    </location>
</feature>
<feature type="domain" description="DNA repair metallo-beta-lactamase" evidence="7">
    <location>
        <begin position="697"/>
        <end position="825"/>
    </location>
</feature>
<evidence type="ECO:0000256" key="5">
    <source>
        <dbReference type="ARBA" id="ARBA00023242"/>
    </source>
</evidence>
<feature type="compositionally biased region" description="Basic and acidic residues" evidence="6">
    <location>
        <begin position="169"/>
        <end position="180"/>
    </location>
</feature>
<feature type="compositionally biased region" description="Low complexity" evidence="6">
    <location>
        <begin position="38"/>
        <end position="52"/>
    </location>
</feature>
<protein>
    <submittedName>
        <fullName evidence="8 10">DRMBL-domain-containing protein</fullName>
    </submittedName>
</protein>
<evidence type="ECO:0000256" key="2">
    <source>
        <dbReference type="ARBA" id="ARBA00010304"/>
    </source>
</evidence>
<keyword evidence="5" id="KW-0539">Nucleus</keyword>